<comment type="similarity">
    <text evidence="3">Belongs to the trehalose phosphatase family.</text>
</comment>
<comment type="caution">
    <text evidence="4">The sequence shown here is derived from an EMBL/GenBank/DDBJ whole genome shotgun (WGS) entry which is preliminary data.</text>
</comment>
<keyword evidence="1 3" id="KW-0378">Hydrolase</keyword>
<name>A0A7K3M4J9_9ACTN</name>
<evidence type="ECO:0000313" key="4">
    <source>
        <dbReference type="EMBL" id="NDL58175.1"/>
    </source>
</evidence>
<keyword evidence="3" id="KW-0479">Metal-binding</keyword>
<dbReference type="SUPFAM" id="SSF56784">
    <property type="entry name" value="HAD-like"/>
    <property type="match status" value="1"/>
</dbReference>
<organism evidence="4 5">
    <name type="scientific">Phytoactinopolyspora mesophila</name>
    <dbReference type="NCBI Taxonomy" id="2650750"/>
    <lineage>
        <taxon>Bacteria</taxon>
        <taxon>Bacillati</taxon>
        <taxon>Actinomycetota</taxon>
        <taxon>Actinomycetes</taxon>
        <taxon>Jiangellales</taxon>
        <taxon>Jiangellaceae</taxon>
        <taxon>Phytoactinopolyspora</taxon>
    </lineage>
</organism>
<proteinExistence type="inferred from homology"/>
<dbReference type="Gene3D" id="3.30.70.1020">
    <property type="entry name" value="Trehalose-6-phosphate phosphatase related protein, domain 2"/>
    <property type="match status" value="1"/>
</dbReference>
<protein>
    <recommendedName>
        <fullName evidence="3">Trehalose 6-phosphate phosphatase</fullName>
        <ecNumber evidence="3">3.1.3.12</ecNumber>
    </recommendedName>
</protein>
<gene>
    <name evidence="4" type="primary">otsB</name>
    <name evidence="4" type="ORF">F7O44_13945</name>
</gene>
<keyword evidence="3" id="KW-0460">Magnesium</keyword>
<dbReference type="Proteomes" id="UP000460435">
    <property type="component" value="Unassembled WGS sequence"/>
</dbReference>
<dbReference type="InterPro" id="IPR003337">
    <property type="entry name" value="Trehalose_PPase"/>
</dbReference>
<dbReference type="GO" id="GO:0004805">
    <property type="term" value="F:trehalose-phosphatase activity"/>
    <property type="evidence" value="ECO:0007669"/>
    <property type="project" value="UniProtKB-EC"/>
</dbReference>
<dbReference type="GO" id="GO:0046872">
    <property type="term" value="F:metal ion binding"/>
    <property type="evidence" value="ECO:0007669"/>
    <property type="project" value="UniProtKB-KW"/>
</dbReference>
<dbReference type="AlphaFoldDB" id="A0A7K3M4J9"/>
<dbReference type="GO" id="GO:0005992">
    <property type="term" value="P:trehalose biosynthetic process"/>
    <property type="evidence" value="ECO:0007669"/>
    <property type="project" value="UniProtKB-UniPathway"/>
</dbReference>
<sequence>MSSMDDAVAVVRESLRPRLAQTLLALDFDGVLAPIVERPQDARALPGTAELLTQISPRVAQVAIVTGRPASDAVQLGGLADVPGLVVCGHYGLERWMGGRLETPSSDSAVDEARVRVAELVAQRPGTAIEDKGHSVAVHTRRAPDPAASLEDLRPLVSAIAEDTGLQVTPGRFVLELRPRGADKGVAVRQLAAEAGAAAVVYGGDDLGDLPAIEAVRALEADGMLGVIICSDGTEVATELREAADLVVPGPEGVQRALRSLLL</sequence>
<evidence type="ECO:0000313" key="5">
    <source>
        <dbReference type="Proteomes" id="UP000460435"/>
    </source>
</evidence>
<keyword evidence="5" id="KW-1185">Reference proteome</keyword>
<evidence type="ECO:0000256" key="3">
    <source>
        <dbReference type="RuleBase" id="RU361117"/>
    </source>
</evidence>
<dbReference type="InterPro" id="IPR023214">
    <property type="entry name" value="HAD_sf"/>
</dbReference>
<comment type="cofactor">
    <cofactor evidence="3">
        <name>Mg(2+)</name>
        <dbReference type="ChEBI" id="CHEBI:18420"/>
    </cofactor>
</comment>
<dbReference type="PANTHER" id="PTHR43768:SF3">
    <property type="entry name" value="TREHALOSE 6-PHOSPHATE PHOSPHATASE"/>
    <property type="match status" value="1"/>
</dbReference>
<dbReference type="Gene3D" id="3.40.50.1000">
    <property type="entry name" value="HAD superfamily/HAD-like"/>
    <property type="match status" value="1"/>
</dbReference>
<comment type="pathway">
    <text evidence="3">Glycan biosynthesis; trehalose biosynthesis.</text>
</comment>
<evidence type="ECO:0000256" key="1">
    <source>
        <dbReference type="ARBA" id="ARBA00022801"/>
    </source>
</evidence>
<dbReference type="EMBL" id="WLZY01000004">
    <property type="protein sequence ID" value="NDL58175.1"/>
    <property type="molecule type" value="Genomic_DNA"/>
</dbReference>
<dbReference type="EC" id="3.1.3.12" evidence="3"/>
<dbReference type="RefSeq" id="WP_162450852.1">
    <property type="nucleotide sequence ID" value="NZ_WLZY01000004.1"/>
</dbReference>
<reference evidence="4 5" key="1">
    <citation type="submission" date="2019-11" db="EMBL/GenBank/DDBJ databases">
        <authorList>
            <person name="Li X.-J."/>
            <person name="Feng X.-M."/>
        </authorList>
    </citation>
    <scope>NUCLEOTIDE SEQUENCE [LARGE SCALE GENOMIC DNA]</scope>
    <source>
        <strain evidence="4 5">XMNu-373</strain>
    </source>
</reference>
<comment type="catalytic activity">
    <reaction evidence="3">
        <text>alpha,alpha-trehalose 6-phosphate + H2O = alpha,alpha-trehalose + phosphate</text>
        <dbReference type="Rhea" id="RHEA:23420"/>
        <dbReference type="ChEBI" id="CHEBI:15377"/>
        <dbReference type="ChEBI" id="CHEBI:16551"/>
        <dbReference type="ChEBI" id="CHEBI:43474"/>
        <dbReference type="ChEBI" id="CHEBI:58429"/>
        <dbReference type="EC" id="3.1.3.12"/>
    </reaction>
</comment>
<dbReference type="NCBIfam" id="TIGR00685">
    <property type="entry name" value="T6PP"/>
    <property type="match status" value="1"/>
</dbReference>
<evidence type="ECO:0000256" key="2">
    <source>
        <dbReference type="ARBA" id="ARBA00024179"/>
    </source>
</evidence>
<comment type="function">
    <text evidence="2 3">Removes the phosphate from trehalose 6-phosphate to produce free trehalose.</text>
</comment>
<dbReference type="InterPro" id="IPR044651">
    <property type="entry name" value="OTSB-like"/>
</dbReference>
<dbReference type="Pfam" id="PF02358">
    <property type="entry name" value="Trehalose_PPase"/>
    <property type="match status" value="1"/>
</dbReference>
<dbReference type="InterPro" id="IPR036412">
    <property type="entry name" value="HAD-like_sf"/>
</dbReference>
<accession>A0A7K3M4J9</accession>
<dbReference type="UniPathway" id="UPA00299"/>
<dbReference type="PANTHER" id="PTHR43768">
    <property type="entry name" value="TREHALOSE 6-PHOSPHATE PHOSPHATASE"/>
    <property type="match status" value="1"/>
</dbReference>